<dbReference type="InterPro" id="IPR005734">
    <property type="entry name" value="TopoVI_B"/>
</dbReference>
<dbReference type="PANTHER" id="PTHR48444:SF1">
    <property type="entry name" value="DNA TOPOISOMERASE 6 SUBUNIT B"/>
    <property type="match status" value="1"/>
</dbReference>
<evidence type="ECO:0000259" key="8">
    <source>
        <dbReference type="Pfam" id="PF09239"/>
    </source>
</evidence>
<gene>
    <name evidence="6" type="primary">top6B</name>
    <name evidence="9" type="ORF">AC478_00955</name>
</gene>
<feature type="binding site" evidence="6">
    <location>
        <position position="459"/>
    </location>
    <ligand>
        <name>ATP</name>
        <dbReference type="ChEBI" id="CHEBI:30616"/>
    </ligand>
</feature>
<evidence type="ECO:0000256" key="3">
    <source>
        <dbReference type="ARBA" id="ARBA00023029"/>
    </source>
</evidence>
<keyword evidence="4 6" id="KW-0238">DNA-binding</keyword>
<evidence type="ECO:0000313" key="10">
    <source>
        <dbReference type="Proteomes" id="UP000054016"/>
    </source>
</evidence>
<keyword evidence="2 6" id="KW-0067">ATP-binding</keyword>
<proteinExistence type="inferred from homology"/>
<comment type="similarity">
    <text evidence="6">Belongs to the TOP6B family.</text>
</comment>
<evidence type="ECO:0000256" key="2">
    <source>
        <dbReference type="ARBA" id="ARBA00022840"/>
    </source>
</evidence>
<dbReference type="NCBIfam" id="NF003218">
    <property type="entry name" value="PRK04184.1"/>
    <property type="match status" value="1"/>
</dbReference>
<dbReference type="NCBIfam" id="TIGR01052">
    <property type="entry name" value="top6b"/>
    <property type="match status" value="1"/>
</dbReference>
<comment type="function">
    <text evidence="6">Relaxes both positive and negative superturns and exhibits a strong decatenase activity.</text>
</comment>
<evidence type="ECO:0000259" key="7">
    <source>
        <dbReference type="Pfam" id="PF02518"/>
    </source>
</evidence>
<dbReference type="Pfam" id="PF09239">
    <property type="entry name" value="Topo-VIb_trans"/>
    <property type="match status" value="1"/>
</dbReference>
<dbReference type="InterPro" id="IPR036890">
    <property type="entry name" value="HATPase_C_sf"/>
</dbReference>
<dbReference type="PATRIC" id="fig|1685125.3.peg.200"/>
<dbReference type="CDD" id="cd00823">
    <property type="entry name" value="TopoIIB_Trans"/>
    <property type="match status" value="1"/>
</dbReference>
<dbReference type="InterPro" id="IPR014721">
    <property type="entry name" value="Ribsml_uS5_D2-typ_fold_subgr"/>
</dbReference>
<keyword evidence="1 6" id="KW-0547">Nucleotide-binding</keyword>
<dbReference type="InterPro" id="IPR003594">
    <property type="entry name" value="HATPase_dom"/>
</dbReference>
<dbReference type="AlphaFoldDB" id="A0A0M0BUU3"/>
<reference evidence="10" key="1">
    <citation type="submission" date="2015-06" db="EMBL/GenBank/DDBJ databases">
        <title>New insights into the roles of widespread benthic archaea in carbon and nitrogen cycling.</title>
        <authorList>
            <person name="Lazar C.S."/>
            <person name="Baker B.J."/>
            <person name="Seitz K.W."/>
            <person name="Hyde A.S."/>
            <person name="Dick G.J."/>
            <person name="Hinrichs K.-U."/>
            <person name="Teske A.P."/>
        </authorList>
    </citation>
    <scope>NUCLEOTIDE SEQUENCE [LARGE SCALE GENOMIC DNA]</scope>
</reference>
<protein>
    <recommendedName>
        <fullName evidence="6">Type 2 DNA topoisomerase 6 subunit B</fullName>
        <ecNumber evidence="6">5.6.2.2</ecNumber>
    </recommendedName>
    <alternativeName>
        <fullName evidence="6">Type II DNA topoisomerase VI subunit B</fullName>
        <shortName evidence="6">TopoVI-B</shortName>
    </alternativeName>
</protein>
<dbReference type="Gene3D" id="3.30.230.10">
    <property type="match status" value="1"/>
</dbReference>
<dbReference type="Proteomes" id="UP000054016">
    <property type="component" value="Unassembled WGS sequence"/>
</dbReference>
<dbReference type="GO" id="GO:0006260">
    <property type="term" value="P:DNA replication"/>
    <property type="evidence" value="ECO:0007669"/>
    <property type="project" value="UniProtKB-UniRule"/>
</dbReference>
<feature type="binding site" evidence="6">
    <location>
        <begin position="99"/>
        <end position="100"/>
    </location>
    <ligand>
        <name>ATP</name>
        <dbReference type="ChEBI" id="CHEBI:30616"/>
    </ligand>
</feature>
<comment type="caution">
    <text evidence="9">The sequence shown here is derived from an EMBL/GenBank/DDBJ whole genome shotgun (WGS) entry which is preliminary data.</text>
</comment>
<dbReference type="SUPFAM" id="SSF54211">
    <property type="entry name" value="Ribosomal protein S5 domain 2-like"/>
    <property type="match status" value="1"/>
</dbReference>
<dbReference type="PANTHER" id="PTHR48444">
    <property type="entry name" value="DNA TOPOISOMERASE 6 SUBUNIT B"/>
    <property type="match status" value="1"/>
</dbReference>
<dbReference type="GO" id="GO:0006265">
    <property type="term" value="P:DNA topological change"/>
    <property type="evidence" value="ECO:0007669"/>
    <property type="project" value="UniProtKB-UniRule"/>
</dbReference>
<dbReference type="GO" id="GO:0003677">
    <property type="term" value="F:DNA binding"/>
    <property type="evidence" value="ECO:0007669"/>
    <property type="project" value="UniProtKB-UniRule"/>
</dbReference>
<keyword evidence="5 6" id="KW-0413">Isomerase</keyword>
<comment type="subunit">
    <text evidence="6">Homodimer. Heterotetramer of two Top6A and two Top6B chains.</text>
</comment>
<keyword evidence="3 6" id="KW-0799">Topoisomerase</keyword>
<feature type="binding site" evidence="6">
    <location>
        <position position="78"/>
    </location>
    <ligand>
        <name>ATP</name>
        <dbReference type="ChEBI" id="CHEBI:30616"/>
    </ligand>
</feature>
<sequence>MAQATFQEISASDFFYRNRDIAGFTNPSRAIFAAIRELVENSLDAAESLKIPPDIYVRLSFEGEASRDTQIYKLRVEDNGCGIQPRFIPSAFGQVLYGSKYKLKQMRGTFGLGGKMAVLYGQIMTHQPAYVTSSTGSAKIYSFKLMIDIQRNRPLILDRKVLINKEQWRGTIVEFTIEGDYLRARSKILDYFKQTAMVNPYANLTFVDPKGRLYKFNRGTINMPEPPKETDPHPYGVDVELLQRLIHITPHKNMQEFLKNHFHRVGDITAQKFQVFSGLTTASCKKHGKLAYQDINWSRGPNCSRCGEVLTLSAYKNPKKLSHQEIVKLMQHLKKFKEFLPPDASCLSPLGEELLKAGIIKELNPEYLVVKQRKPSTYAGHPFIIELGIAYGGDIPKKGSFIIYRFANKIPLLYDEASDVSYRVINAMNWRRYKVSPDMPIAIVVHICSTKVPYKTVGKEFIADRPEVRKEVANALREVSRQLQHFLSKREHVDREKRRLSVFAKYLPRIAEFSTTLAGKEKQPDIQKLIKSVQKYDTEKK</sequence>
<dbReference type="InterPro" id="IPR020568">
    <property type="entry name" value="Ribosomal_Su5_D2-typ_SF"/>
</dbReference>
<feature type="domain" description="DNA topoisomerase VI subunit B transducer" evidence="8">
    <location>
        <begin position="342"/>
        <end position="498"/>
    </location>
</feature>
<feature type="domain" description="Histidine kinase/HSP90-like ATPase" evidence="7">
    <location>
        <begin position="29"/>
        <end position="119"/>
    </location>
</feature>
<comment type="catalytic activity">
    <reaction evidence="6">
        <text>ATP-dependent breakage, passage and rejoining of double-stranded DNA.</text>
        <dbReference type="EC" id="5.6.2.2"/>
    </reaction>
</comment>
<evidence type="ECO:0000256" key="1">
    <source>
        <dbReference type="ARBA" id="ARBA00022741"/>
    </source>
</evidence>
<name>A0A0M0BUU3_9ARCH</name>
<dbReference type="HAMAP" id="MF_00322">
    <property type="entry name" value="Top6B"/>
    <property type="match status" value="1"/>
</dbReference>
<dbReference type="SUPFAM" id="SSF55874">
    <property type="entry name" value="ATPase domain of HSP90 chaperone/DNA topoisomerase II/histidine kinase"/>
    <property type="match status" value="1"/>
</dbReference>
<dbReference type="InterPro" id="IPR015320">
    <property type="entry name" value="TopoVI_B_transducer"/>
</dbReference>
<dbReference type="GO" id="GO:0003918">
    <property type="term" value="F:DNA topoisomerase type II (double strand cut, ATP-hydrolyzing) activity"/>
    <property type="evidence" value="ECO:0007669"/>
    <property type="project" value="UniProtKB-UniRule"/>
</dbReference>
<evidence type="ECO:0000313" key="9">
    <source>
        <dbReference type="EMBL" id="KON32219.1"/>
    </source>
</evidence>
<organism evidence="9 10">
    <name type="scientific">miscellaneous Crenarchaeota group-1 archaeon SG8-32-3</name>
    <dbReference type="NCBI Taxonomy" id="1685125"/>
    <lineage>
        <taxon>Archaea</taxon>
        <taxon>Candidatus Bathyarchaeota</taxon>
        <taxon>MCG-1</taxon>
    </lineage>
</organism>
<feature type="binding site" evidence="6">
    <location>
        <position position="41"/>
    </location>
    <ligand>
        <name>ATP</name>
        <dbReference type="ChEBI" id="CHEBI:30616"/>
    </ligand>
</feature>
<evidence type="ECO:0000256" key="5">
    <source>
        <dbReference type="ARBA" id="ARBA00023235"/>
    </source>
</evidence>
<feature type="binding site" evidence="6">
    <location>
        <begin position="108"/>
        <end position="115"/>
    </location>
    <ligand>
        <name>ATP</name>
        <dbReference type="ChEBI" id="CHEBI:30616"/>
    </ligand>
</feature>
<dbReference type="GO" id="GO:0005524">
    <property type="term" value="F:ATP binding"/>
    <property type="evidence" value="ECO:0007669"/>
    <property type="project" value="UniProtKB-UniRule"/>
</dbReference>
<evidence type="ECO:0000256" key="6">
    <source>
        <dbReference type="HAMAP-Rule" id="MF_00322"/>
    </source>
</evidence>
<dbReference type="Gene3D" id="3.30.565.10">
    <property type="entry name" value="Histidine kinase-like ATPase, C-terminal domain"/>
    <property type="match status" value="1"/>
</dbReference>
<dbReference type="Gene3D" id="1.10.8.50">
    <property type="match status" value="1"/>
</dbReference>
<dbReference type="EMBL" id="LFWV01000008">
    <property type="protein sequence ID" value="KON32219.1"/>
    <property type="molecule type" value="Genomic_DNA"/>
</dbReference>
<dbReference type="Pfam" id="PF02518">
    <property type="entry name" value="HATPase_c"/>
    <property type="match status" value="1"/>
</dbReference>
<accession>A0A0M0BUU3</accession>
<dbReference type="EC" id="5.6.2.2" evidence="6"/>
<evidence type="ECO:0000256" key="4">
    <source>
        <dbReference type="ARBA" id="ARBA00023125"/>
    </source>
</evidence>